<dbReference type="EMBL" id="PDLN01000003">
    <property type="protein sequence ID" value="RDW91664.1"/>
    <property type="molecule type" value="Genomic_DNA"/>
</dbReference>
<feature type="compositionally biased region" description="Basic and acidic residues" evidence="1">
    <location>
        <begin position="597"/>
        <end position="608"/>
    </location>
</feature>
<dbReference type="OrthoDB" id="3564896at2759"/>
<name>A0A3D8SZE4_9HELO</name>
<feature type="region of interest" description="Disordered" evidence="1">
    <location>
        <begin position="1"/>
        <end position="34"/>
    </location>
</feature>
<dbReference type="PANTHER" id="PTHR10887:SF495">
    <property type="entry name" value="HELICASE SENATAXIN ISOFORM X1-RELATED"/>
    <property type="match status" value="1"/>
</dbReference>
<feature type="region of interest" description="Disordered" evidence="1">
    <location>
        <begin position="455"/>
        <end position="626"/>
    </location>
</feature>
<sequence length="1268" mass="142731">MGSRAPANDRPEASPTDLFRSTASAGDESADSTTKALSAKASLDANAPTIIPALKLEDAQGTEDAPEKTDNPIPEAPSTDELDPTTIPLPETYSSESWDKGEVDKGLDEQLEEATKIQLPEAKPYEGLTQEQTQEKLREEAIAKRVNPINHLIHVKGGATATVTLRFPQFQRATMVIRVRAPRNIEAKDNPGRVPYYNLYFELPASGISKMEYEEIHSSSDLSAFLSYYHKSQGFTDLSNNILEFAKLNVQFSTVFVLFAKVPELASLATQTQLQRFVKLFLGKPVSDEHSIELIVRRYKNVFENDVNDFKKAIVYKRTNDPFKSWIEDSPRKETITMGNLVAIRKRPPIPVQRAVLVAYNIKSYMIPQIYYAAYEDEYARALTCAFTNLDLPFRAIQLPTAMQPLYVPEDPNAGPFDESLTKDLQEPYIKDMRGTAPFYNSGQNKVVAEVYEEPGTDWEKGSPENKGEQKKISEPEVELDGEKPTRSKAKRHERIKINSDNDESEDETSKYPLYPEATPQEAAKKIATKADADKEVNKPNKTKKDTKPDNTKTDTKPDKTKEDTTPDKTKTKPNPSKAPAKKRTKIDSDDEDSDDKDSNTGVKKDPGNTKAIHTKSKDLFDDDDERDRAQVVDPFPWLKSTGHISVILERRLASPWKANDPKRPYVDLKLPCLNYKACTSMEALAYKFSEMPWITVNVQTDHSNQSFKDDVRVINELFASKSLDKQRFAQSLLCQQIESSPLERINVEELHGTSIIANTARASYNESQIDMGPYGTGKSHVAVTESVIAISNPETHVQVAYAMDTNFGVDDVATRIHDLTTRMGLKKKVIRLHSLKSEKAAVYRKLGSTATHPEKRFQEVSESLLSEVASAQFIHDISTKYTDRRKASDPRRVLESMSLAQAMVDNMNRSCQLGQRSALNLRAALTLYAKEGYEKTQAADRKKIKEDLGILLRTTLQSADALVGTYAVFAKQTVIDNINPKIFVVDEAARCSEIRSLTPKNQGLLSLLEHQILVGAETYMLREQHRCLGNISRWPSKEFYHGRVIQAPYGAEQQAHVTAARRFVADILECPKKTNRAVVNVSGSKSRKEEGGVSSINTDHLESMMYDLHHILAHEPFNEYKIMIISFYKAQANLIRQRISELATDRHIEVRTVNTAQGYESDIVLIHTVRTKGPKFIGNPNRMNTAFTRAKYLQLVYVDYGILDGIKHPENSEHTKHLKAFLDDCSIKEHVIDRVAASIFYSMCSQPGHKARDCPTKDDNFCNRCRD</sequence>
<evidence type="ECO:0000259" key="2">
    <source>
        <dbReference type="Pfam" id="PF13087"/>
    </source>
</evidence>
<dbReference type="InterPro" id="IPR041679">
    <property type="entry name" value="DNA2/NAM7-like_C"/>
</dbReference>
<dbReference type="SUPFAM" id="SSF52540">
    <property type="entry name" value="P-loop containing nucleoside triphosphate hydrolases"/>
    <property type="match status" value="1"/>
</dbReference>
<comment type="caution">
    <text evidence="3">The sequence shown here is derived from an EMBL/GenBank/DDBJ whole genome shotgun (WGS) entry which is preliminary data.</text>
</comment>
<dbReference type="PANTHER" id="PTHR10887">
    <property type="entry name" value="DNA2/NAM7 HELICASE FAMILY"/>
    <property type="match status" value="1"/>
</dbReference>
<feature type="domain" description="DNA2/NAM7 helicase-like C-terminal" evidence="2">
    <location>
        <begin position="1007"/>
        <end position="1195"/>
    </location>
</feature>
<dbReference type="InterPro" id="IPR047187">
    <property type="entry name" value="SF1_C_Upf1"/>
</dbReference>
<feature type="compositionally biased region" description="Basic and acidic residues" evidence="1">
    <location>
        <begin position="523"/>
        <end position="571"/>
    </location>
</feature>
<keyword evidence="4" id="KW-1185">Reference proteome</keyword>
<dbReference type="Gene3D" id="3.40.50.300">
    <property type="entry name" value="P-loop containing nucleotide triphosphate hydrolases"/>
    <property type="match status" value="2"/>
</dbReference>
<evidence type="ECO:0000256" key="1">
    <source>
        <dbReference type="SAM" id="MobiDB-lite"/>
    </source>
</evidence>
<gene>
    <name evidence="3" type="ORF">BP5796_02829</name>
</gene>
<dbReference type="Proteomes" id="UP000256328">
    <property type="component" value="Unassembled WGS sequence"/>
</dbReference>
<accession>A0A3D8SZE4</accession>
<evidence type="ECO:0000313" key="4">
    <source>
        <dbReference type="Proteomes" id="UP000256328"/>
    </source>
</evidence>
<feature type="compositionally biased region" description="Basic and acidic residues" evidence="1">
    <location>
        <begin position="458"/>
        <end position="486"/>
    </location>
</feature>
<dbReference type="AlphaFoldDB" id="A0A3D8SZE4"/>
<organism evidence="3 4">
    <name type="scientific">Coleophoma crateriformis</name>
    <dbReference type="NCBI Taxonomy" id="565419"/>
    <lineage>
        <taxon>Eukaryota</taxon>
        <taxon>Fungi</taxon>
        <taxon>Dikarya</taxon>
        <taxon>Ascomycota</taxon>
        <taxon>Pezizomycotina</taxon>
        <taxon>Leotiomycetes</taxon>
        <taxon>Helotiales</taxon>
        <taxon>Dermateaceae</taxon>
        <taxon>Coleophoma</taxon>
    </lineage>
</organism>
<dbReference type="InterPro" id="IPR045055">
    <property type="entry name" value="DNA2/NAM7-like"/>
</dbReference>
<reference evidence="3 4" key="1">
    <citation type="journal article" date="2018" name="IMA Fungus">
        <title>IMA Genome-F 9: Draft genome sequence of Annulohypoxylon stygium, Aspergillus mulundensis, Berkeleyomyces basicola (syn. Thielaviopsis basicola), Ceratocystis smalleyi, two Cercospora beticola strains, Coleophoma cylindrospora, Fusarium fracticaudum, Phialophora cf. hyalina, and Morchella septimelata.</title>
        <authorList>
            <person name="Wingfield B.D."/>
            <person name="Bills G.F."/>
            <person name="Dong Y."/>
            <person name="Huang W."/>
            <person name="Nel W.J."/>
            <person name="Swalarsk-Parry B.S."/>
            <person name="Vaghefi N."/>
            <person name="Wilken P.M."/>
            <person name="An Z."/>
            <person name="de Beer Z.W."/>
            <person name="De Vos L."/>
            <person name="Chen L."/>
            <person name="Duong T.A."/>
            <person name="Gao Y."/>
            <person name="Hammerbacher A."/>
            <person name="Kikkert J.R."/>
            <person name="Li Y."/>
            <person name="Li H."/>
            <person name="Li K."/>
            <person name="Li Q."/>
            <person name="Liu X."/>
            <person name="Ma X."/>
            <person name="Naidoo K."/>
            <person name="Pethybridge S.J."/>
            <person name="Sun J."/>
            <person name="Steenkamp E.T."/>
            <person name="van der Nest M.A."/>
            <person name="van Wyk S."/>
            <person name="Wingfield M.J."/>
            <person name="Xiong C."/>
            <person name="Yue Q."/>
            <person name="Zhang X."/>
        </authorList>
    </citation>
    <scope>NUCLEOTIDE SEQUENCE [LARGE SCALE GENOMIC DNA]</scope>
    <source>
        <strain evidence="3 4">BP5796</strain>
    </source>
</reference>
<dbReference type="CDD" id="cd18808">
    <property type="entry name" value="SF1_C_Upf1"/>
    <property type="match status" value="1"/>
</dbReference>
<dbReference type="InterPro" id="IPR027417">
    <property type="entry name" value="P-loop_NTPase"/>
</dbReference>
<evidence type="ECO:0000313" key="3">
    <source>
        <dbReference type="EMBL" id="RDW91664.1"/>
    </source>
</evidence>
<dbReference type="Pfam" id="PF13087">
    <property type="entry name" value="AAA_12"/>
    <property type="match status" value="1"/>
</dbReference>
<protein>
    <recommendedName>
        <fullName evidence="2">DNA2/NAM7 helicase-like C-terminal domain-containing protein</fullName>
    </recommendedName>
</protein>
<feature type="region of interest" description="Disordered" evidence="1">
    <location>
        <begin position="52"/>
        <end position="102"/>
    </location>
</feature>
<proteinExistence type="predicted"/>